<dbReference type="OrthoDB" id="2971563at2"/>
<evidence type="ECO:0000313" key="3">
    <source>
        <dbReference type="Proteomes" id="UP000298484"/>
    </source>
</evidence>
<organism evidence="2 3">
    <name type="scientific">Lentibacillus salicampi</name>
    <dbReference type="NCBI Taxonomy" id="175306"/>
    <lineage>
        <taxon>Bacteria</taxon>
        <taxon>Bacillati</taxon>
        <taxon>Bacillota</taxon>
        <taxon>Bacilli</taxon>
        <taxon>Bacillales</taxon>
        <taxon>Bacillaceae</taxon>
        <taxon>Lentibacillus</taxon>
    </lineage>
</organism>
<dbReference type="RefSeq" id="WP_135109003.1">
    <property type="nucleotide sequence ID" value="NZ_SRHY01000004.1"/>
</dbReference>
<proteinExistence type="predicted"/>
<dbReference type="InterPro" id="IPR050662">
    <property type="entry name" value="Sec-metab_biosynth-thioest"/>
</dbReference>
<protein>
    <submittedName>
        <fullName evidence="2">MBL fold metallo-hydrolase</fullName>
    </submittedName>
</protein>
<dbReference type="EMBL" id="SRHY01000004">
    <property type="protein sequence ID" value="TFJ93748.1"/>
    <property type="molecule type" value="Genomic_DNA"/>
</dbReference>
<evidence type="ECO:0000313" key="2">
    <source>
        <dbReference type="EMBL" id="TFJ93748.1"/>
    </source>
</evidence>
<dbReference type="Pfam" id="PF00753">
    <property type="entry name" value="Lactamase_B"/>
    <property type="match status" value="1"/>
</dbReference>
<feature type="domain" description="Metallo-beta-lactamase" evidence="1">
    <location>
        <begin position="21"/>
        <end position="234"/>
    </location>
</feature>
<keyword evidence="2" id="KW-0378">Hydrolase</keyword>
<dbReference type="GO" id="GO:0016787">
    <property type="term" value="F:hydrolase activity"/>
    <property type="evidence" value="ECO:0007669"/>
    <property type="project" value="UniProtKB-KW"/>
</dbReference>
<dbReference type="Proteomes" id="UP000298484">
    <property type="component" value="Unassembled WGS sequence"/>
</dbReference>
<reference evidence="2 3" key="1">
    <citation type="submission" date="2019-03" db="EMBL/GenBank/DDBJ databases">
        <title>Genome sequence of Lentibacillus salicampi ATCC BAA-719.</title>
        <authorList>
            <person name="Maclea K.S."/>
            <person name="Simoes Junior M."/>
        </authorList>
    </citation>
    <scope>NUCLEOTIDE SEQUENCE [LARGE SCALE GENOMIC DNA]</scope>
    <source>
        <strain evidence="2 3">ATCC BAA-719</strain>
    </source>
</reference>
<keyword evidence="3" id="KW-1185">Reference proteome</keyword>
<dbReference type="PANTHER" id="PTHR23131:SF4">
    <property type="entry name" value="METALLO-BETA-LACTAMASE SUPERFAMILY POTEIN"/>
    <property type="match status" value="1"/>
</dbReference>
<dbReference type="InterPro" id="IPR036866">
    <property type="entry name" value="RibonucZ/Hydroxyglut_hydro"/>
</dbReference>
<dbReference type="PANTHER" id="PTHR23131">
    <property type="entry name" value="ENDORIBONUCLEASE LACTB2"/>
    <property type="match status" value="1"/>
</dbReference>
<gene>
    <name evidence="2" type="ORF">E4U82_05145</name>
</gene>
<dbReference type="Gene3D" id="3.60.15.10">
    <property type="entry name" value="Ribonuclease Z/Hydroxyacylglutathione hydrolase-like"/>
    <property type="match status" value="1"/>
</dbReference>
<dbReference type="SUPFAM" id="SSF56281">
    <property type="entry name" value="Metallo-hydrolase/oxidoreductase"/>
    <property type="match status" value="1"/>
</dbReference>
<comment type="caution">
    <text evidence="2">The sequence shown here is derived from an EMBL/GenBank/DDBJ whole genome shotgun (WGS) entry which is preliminary data.</text>
</comment>
<evidence type="ECO:0000259" key="1">
    <source>
        <dbReference type="SMART" id="SM00849"/>
    </source>
</evidence>
<dbReference type="InterPro" id="IPR001279">
    <property type="entry name" value="Metallo-B-lactamas"/>
</dbReference>
<sequence length="321" mass="36065">MKVLDKTISQLTIPTPFAVGDTHVYLLKGDKLSLIDAGVKTKEGWEALKTQLNELGYAPNDIEQIILTHHHPDHIGLIEGFPRAQTMAAHRNAAPYLTRDEAFFAHYEQFFQQFFVACGVPGALMPSSGELRGTMHFAGKGQLTDMLDEGDTLPGHDDWHVIETKGHAQSHLSFFRKSDGAFIGGDHLLHHISPNPLMESPIGKETVRPKPMLQYRANLMKCRSLAIQTVYPGHGDIFSDVGDLIPLRLHKQEQRAEKVYAFLQEKAQTPFELCQQLFPKQYENQLNLTMSETIGQLDYLEDEGRVTETLKDGVYVCDAVK</sequence>
<dbReference type="SMART" id="SM00849">
    <property type="entry name" value="Lactamase_B"/>
    <property type="match status" value="1"/>
</dbReference>
<accession>A0A4Y9ACY4</accession>
<name>A0A4Y9ACY4_9BACI</name>
<dbReference type="AlphaFoldDB" id="A0A4Y9ACY4"/>